<dbReference type="PANTHER" id="PTHR44943:SF8">
    <property type="entry name" value="TPR REPEAT-CONTAINING PROTEIN MJ0263"/>
    <property type="match status" value="1"/>
</dbReference>
<dbReference type="Pfam" id="PF07719">
    <property type="entry name" value="TPR_2"/>
    <property type="match status" value="1"/>
</dbReference>
<evidence type="ECO:0000313" key="5">
    <source>
        <dbReference type="Proteomes" id="UP000606580"/>
    </source>
</evidence>
<feature type="non-terminal residue" evidence="4">
    <location>
        <position position="298"/>
    </location>
</feature>
<dbReference type="PROSITE" id="PS50293">
    <property type="entry name" value="TPR_REGION"/>
    <property type="match status" value="1"/>
</dbReference>
<reference evidence="4" key="1">
    <citation type="journal article" date="2020" name="MBio">
        <title>'Candidatus Ethanoperedens,' a Thermophilic Genus of Archaea Mediating the Anaerobic Oxidation of Ethane.</title>
        <authorList>
            <person name="Hahn C.J."/>
            <person name="Laso-Perez R."/>
            <person name="Vulcano F."/>
            <person name="Vaziourakis K.M."/>
            <person name="Stokke R."/>
            <person name="Steen I.H."/>
            <person name="Teske A."/>
            <person name="Boetius A."/>
            <person name="Liebeke M."/>
            <person name="Amann R."/>
            <person name="Knittel K."/>
            <person name="Wegener G."/>
        </authorList>
    </citation>
    <scope>NUCLEOTIDE SEQUENCE</scope>
    <source>
        <strain evidence="4">GoM-Arc1-LC-WB58</strain>
    </source>
</reference>
<keyword evidence="2 3" id="KW-0802">TPR repeat</keyword>
<dbReference type="InterPro" id="IPR011990">
    <property type="entry name" value="TPR-like_helical_dom_sf"/>
</dbReference>
<protein>
    <submittedName>
        <fullName evidence="4">Tetratricopeptide repeat protein</fullName>
    </submittedName>
</protein>
<evidence type="ECO:0000256" key="2">
    <source>
        <dbReference type="ARBA" id="ARBA00022803"/>
    </source>
</evidence>
<accession>A0A848D9J2</accession>
<dbReference type="SUPFAM" id="SSF48452">
    <property type="entry name" value="TPR-like"/>
    <property type="match status" value="1"/>
</dbReference>
<dbReference type="EMBL" id="WNEG01000026">
    <property type="protein sequence ID" value="NMG82802.1"/>
    <property type="molecule type" value="Genomic_DNA"/>
</dbReference>
<dbReference type="Proteomes" id="UP000606580">
    <property type="component" value="Unassembled WGS sequence"/>
</dbReference>
<dbReference type="SMART" id="SM00028">
    <property type="entry name" value="TPR"/>
    <property type="match status" value="3"/>
</dbReference>
<sequence>MTVSGMMYTHQSKEFLNELKLAKGANCLIFIIASNSEAFVKQVELSGLSVIRIHLSGNTNLLKVLSDWEKTDENTVYFVDGIQNQFPWILGYLNLHRDIFYDIKRPVVMFGSGYEIAEITKYAPDLWRFRGRTYDFSEKKEVRGELTVIPSEPASAEYVHYNLPIFDEESEDEIKERIKVDNYLLEVVKEDYKKAELYMSLALSYFKLQDFNKGNKYFEKTLQIRQRLNDDNGLLIDYARLGAFYSFKKNYNEAIKYIKEIIRINPDYAGAHYNLGFLLVNLKRFDEAEEEYREAIRI</sequence>
<comment type="caution">
    <text evidence="4">The sequence shown here is derived from an EMBL/GenBank/DDBJ whole genome shotgun (WGS) entry which is preliminary data.</text>
</comment>
<dbReference type="PANTHER" id="PTHR44943">
    <property type="entry name" value="CELLULOSE SYNTHASE OPERON PROTEIN C"/>
    <property type="match status" value="1"/>
</dbReference>
<organism evidence="4 5">
    <name type="scientific">Candidatus Ethanoperedens thermophilum</name>
    <dbReference type="NCBI Taxonomy" id="2766897"/>
    <lineage>
        <taxon>Archaea</taxon>
        <taxon>Methanobacteriati</taxon>
        <taxon>Methanobacteriota</taxon>
        <taxon>Stenosarchaea group</taxon>
        <taxon>Methanomicrobia</taxon>
        <taxon>Methanosarcinales</taxon>
        <taxon>Methanosarcinales incertae sedis</taxon>
        <taxon>GOM Arc I cluster</taxon>
        <taxon>Candidatus Ethanoperedens</taxon>
    </lineage>
</organism>
<name>A0A848D9J2_9EURY</name>
<dbReference type="InterPro" id="IPR013105">
    <property type="entry name" value="TPR_2"/>
</dbReference>
<dbReference type="Pfam" id="PF13424">
    <property type="entry name" value="TPR_12"/>
    <property type="match status" value="1"/>
</dbReference>
<dbReference type="Gene3D" id="1.25.40.10">
    <property type="entry name" value="Tetratricopeptide repeat domain"/>
    <property type="match status" value="2"/>
</dbReference>
<proteinExistence type="predicted"/>
<feature type="repeat" description="TPR" evidence="3">
    <location>
        <begin position="235"/>
        <end position="268"/>
    </location>
</feature>
<keyword evidence="1" id="KW-0677">Repeat</keyword>
<gene>
    <name evidence="4" type="ORF">GIS02_01185</name>
</gene>
<dbReference type="AlphaFoldDB" id="A0A848D9J2"/>
<evidence type="ECO:0000256" key="1">
    <source>
        <dbReference type="ARBA" id="ARBA00022737"/>
    </source>
</evidence>
<evidence type="ECO:0000256" key="3">
    <source>
        <dbReference type="PROSITE-ProRule" id="PRU00339"/>
    </source>
</evidence>
<dbReference type="PROSITE" id="PS50005">
    <property type="entry name" value="TPR"/>
    <property type="match status" value="2"/>
</dbReference>
<dbReference type="InterPro" id="IPR019734">
    <property type="entry name" value="TPR_rpt"/>
</dbReference>
<dbReference type="InterPro" id="IPR051685">
    <property type="entry name" value="Ycf3/AcsC/BcsC/TPR_MFPF"/>
</dbReference>
<feature type="repeat" description="TPR" evidence="3">
    <location>
        <begin position="195"/>
        <end position="228"/>
    </location>
</feature>
<evidence type="ECO:0000313" key="4">
    <source>
        <dbReference type="EMBL" id="NMG82802.1"/>
    </source>
</evidence>